<dbReference type="Pfam" id="PF22725">
    <property type="entry name" value="GFO_IDH_MocA_C3"/>
    <property type="match status" value="1"/>
</dbReference>
<dbReference type="PANTHER" id="PTHR22604">
    <property type="entry name" value="OXIDOREDUCTASES"/>
    <property type="match status" value="1"/>
</dbReference>
<dbReference type="GO" id="GO:0016491">
    <property type="term" value="F:oxidoreductase activity"/>
    <property type="evidence" value="ECO:0007669"/>
    <property type="project" value="UniProtKB-KW"/>
</dbReference>
<organism evidence="5 6">
    <name type="scientific">Anaerobacillus arseniciselenatis</name>
    <dbReference type="NCBI Taxonomy" id="85682"/>
    <lineage>
        <taxon>Bacteria</taxon>
        <taxon>Bacillati</taxon>
        <taxon>Bacillota</taxon>
        <taxon>Bacilli</taxon>
        <taxon>Bacillales</taxon>
        <taxon>Bacillaceae</taxon>
        <taxon>Anaerobacillus</taxon>
    </lineage>
</organism>
<comment type="caution">
    <text evidence="5">The sequence shown here is derived from an EMBL/GenBank/DDBJ whole genome shotgun (WGS) entry which is preliminary data.</text>
</comment>
<sequence length="329" mass="37083">MTKVRWGILSTANIAQKAMIPAIGRSENAEVVAIASSSGKAKEVADAFNIKKTYHTYEQMLRDEEIDAIYIPLPNHLHKKWTMEAAKHGKHVLCEKPASLTAEDTKEMIDFCKVRGVHFMEAFMYQFHPQHDTVRAIIASGEIGEVKLMRASFSFLLNKPKGNIRMDRTKGGGSIYDVGCYSIHVIRNVLQVEPTEIFIHANIDQEHQVDTSAVGYLKLENGVSATFDSSFEMAFRNEYEIIGTKGQIKVPRAFRPDIHGDQGIVILQTEDGTKELKVVGDVYRMQVERFSQAILEEEDLSSTWENSIRNMKVIDACYKAIETGKIINI</sequence>
<dbReference type="Proteomes" id="UP000180098">
    <property type="component" value="Unassembled WGS sequence"/>
</dbReference>
<dbReference type="InterPro" id="IPR036291">
    <property type="entry name" value="NAD(P)-bd_dom_sf"/>
</dbReference>
<evidence type="ECO:0000259" key="4">
    <source>
        <dbReference type="Pfam" id="PF22725"/>
    </source>
</evidence>
<keyword evidence="6" id="KW-1185">Reference proteome</keyword>
<evidence type="ECO:0000313" key="6">
    <source>
        <dbReference type="Proteomes" id="UP000180098"/>
    </source>
</evidence>
<feature type="domain" description="Gfo/Idh/MocA-like oxidoreductase N-terminal" evidence="3">
    <location>
        <begin position="5"/>
        <end position="122"/>
    </location>
</feature>
<dbReference type="SUPFAM" id="SSF51735">
    <property type="entry name" value="NAD(P)-binding Rossmann-fold domains"/>
    <property type="match status" value="1"/>
</dbReference>
<gene>
    <name evidence="5" type="ORF">BKP35_08840</name>
</gene>
<protein>
    <submittedName>
        <fullName evidence="5">Oxidoreductase</fullName>
    </submittedName>
</protein>
<dbReference type="InterPro" id="IPR000683">
    <property type="entry name" value="Gfo/Idh/MocA-like_OxRdtase_N"/>
</dbReference>
<comment type="similarity">
    <text evidence="1">Belongs to the Gfo/Idh/MocA family.</text>
</comment>
<evidence type="ECO:0000256" key="1">
    <source>
        <dbReference type="ARBA" id="ARBA00010928"/>
    </source>
</evidence>
<dbReference type="Gene3D" id="3.40.50.720">
    <property type="entry name" value="NAD(P)-binding Rossmann-like Domain"/>
    <property type="match status" value="1"/>
</dbReference>
<keyword evidence="2" id="KW-0560">Oxidoreductase</keyword>
<dbReference type="EMBL" id="MLQQ01000013">
    <property type="protein sequence ID" value="OIJ13871.1"/>
    <property type="molecule type" value="Genomic_DNA"/>
</dbReference>
<accession>A0A1S2LN12</accession>
<dbReference type="GO" id="GO:0000166">
    <property type="term" value="F:nucleotide binding"/>
    <property type="evidence" value="ECO:0007669"/>
    <property type="project" value="InterPro"/>
</dbReference>
<dbReference type="SUPFAM" id="SSF55347">
    <property type="entry name" value="Glyceraldehyde-3-phosphate dehydrogenase-like, C-terminal domain"/>
    <property type="match status" value="1"/>
</dbReference>
<dbReference type="InterPro" id="IPR055170">
    <property type="entry name" value="GFO_IDH_MocA-like_dom"/>
</dbReference>
<evidence type="ECO:0000259" key="3">
    <source>
        <dbReference type="Pfam" id="PF01408"/>
    </source>
</evidence>
<feature type="domain" description="GFO/IDH/MocA-like oxidoreductase" evidence="4">
    <location>
        <begin position="132"/>
        <end position="248"/>
    </location>
</feature>
<dbReference type="InterPro" id="IPR050984">
    <property type="entry name" value="Gfo/Idh/MocA_domain"/>
</dbReference>
<name>A0A1S2LN12_9BACI</name>
<proteinExistence type="inferred from homology"/>
<dbReference type="PANTHER" id="PTHR22604:SF105">
    <property type="entry name" value="TRANS-1,2-DIHYDROBENZENE-1,2-DIOL DEHYDROGENASE"/>
    <property type="match status" value="1"/>
</dbReference>
<dbReference type="Pfam" id="PF01408">
    <property type="entry name" value="GFO_IDH_MocA"/>
    <property type="match status" value="1"/>
</dbReference>
<dbReference type="Gene3D" id="3.30.360.10">
    <property type="entry name" value="Dihydrodipicolinate Reductase, domain 2"/>
    <property type="match status" value="1"/>
</dbReference>
<evidence type="ECO:0000256" key="2">
    <source>
        <dbReference type="ARBA" id="ARBA00023002"/>
    </source>
</evidence>
<evidence type="ECO:0000313" key="5">
    <source>
        <dbReference type="EMBL" id="OIJ13871.1"/>
    </source>
</evidence>
<dbReference type="AlphaFoldDB" id="A0A1S2LN12"/>
<reference evidence="5 6" key="1">
    <citation type="submission" date="2016-10" db="EMBL/GenBank/DDBJ databases">
        <title>Draft genome sequences of four alkaliphilic bacteria belonging to the Anaerobacillus genus.</title>
        <authorList>
            <person name="Bassil N.M."/>
            <person name="Lloyd J.R."/>
        </authorList>
    </citation>
    <scope>NUCLEOTIDE SEQUENCE [LARGE SCALE GENOMIC DNA]</scope>
    <source>
        <strain evidence="5 6">DSM 15340</strain>
    </source>
</reference>
<dbReference type="RefSeq" id="WP_071312981.1">
    <property type="nucleotide sequence ID" value="NZ_MLQQ01000013.1"/>
</dbReference>